<proteinExistence type="predicted"/>
<accession>H5U593</accession>
<dbReference type="RefSeq" id="WP_005207991.1">
    <property type="nucleotide sequence ID" value="NZ_BAFC01000115.1"/>
</dbReference>
<sequence>MTGAMDELEARARAQLGHLADFGDRLAALSVRESSSDGLVTAEVDGSGALTGLWLEEGASDLGEVRLGEQIVATALLGAQRAFAARAALTEEFTAVFAEQLESR</sequence>
<evidence type="ECO:0008006" key="3">
    <source>
        <dbReference type="Google" id="ProtNLM"/>
    </source>
</evidence>
<dbReference type="InterPro" id="IPR004401">
    <property type="entry name" value="YbaB/EbfC"/>
</dbReference>
<dbReference type="InterPro" id="IPR036894">
    <property type="entry name" value="YbaB-like_sf"/>
</dbReference>
<protein>
    <recommendedName>
        <fullName evidence="3">YbaB/EbfC DNA-binding family protein</fullName>
    </recommendedName>
</protein>
<comment type="caution">
    <text evidence="1">The sequence shown here is derived from an EMBL/GenBank/DDBJ whole genome shotgun (WGS) entry which is preliminary data.</text>
</comment>
<reference evidence="1 2" key="1">
    <citation type="submission" date="2012-02" db="EMBL/GenBank/DDBJ databases">
        <title>Whole genome shotgun sequence of Gordonia sputi NBRC 100414.</title>
        <authorList>
            <person name="Yoshida I."/>
            <person name="Hosoyama A."/>
            <person name="Tsuchikane K."/>
            <person name="Katsumata H."/>
            <person name="Yamazaki S."/>
            <person name="Fujita N."/>
        </authorList>
    </citation>
    <scope>NUCLEOTIDE SEQUENCE [LARGE SCALE GENOMIC DNA]</scope>
    <source>
        <strain evidence="1 2">NBRC 100414</strain>
    </source>
</reference>
<dbReference type="EMBL" id="BAFC01000115">
    <property type="protein sequence ID" value="GAB40901.1"/>
    <property type="molecule type" value="Genomic_DNA"/>
</dbReference>
<dbReference type="AlphaFoldDB" id="H5U593"/>
<evidence type="ECO:0000313" key="1">
    <source>
        <dbReference type="EMBL" id="GAB40901.1"/>
    </source>
</evidence>
<name>H5U593_9ACTN</name>
<dbReference type="Gene3D" id="3.30.1310.10">
    <property type="entry name" value="Nucleoid-associated protein YbaB-like domain"/>
    <property type="match status" value="1"/>
</dbReference>
<dbReference type="Proteomes" id="UP000005845">
    <property type="component" value="Unassembled WGS sequence"/>
</dbReference>
<organism evidence="1 2">
    <name type="scientific">Gordonia sputi NBRC 100414</name>
    <dbReference type="NCBI Taxonomy" id="1089453"/>
    <lineage>
        <taxon>Bacteria</taxon>
        <taxon>Bacillati</taxon>
        <taxon>Actinomycetota</taxon>
        <taxon>Actinomycetes</taxon>
        <taxon>Mycobacteriales</taxon>
        <taxon>Gordoniaceae</taxon>
        <taxon>Gordonia</taxon>
    </lineage>
</organism>
<gene>
    <name evidence="1" type="ORF">GOSPT_117_00240</name>
</gene>
<dbReference type="GO" id="GO:0003677">
    <property type="term" value="F:DNA binding"/>
    <property type="evidence" value="ECO:0007669"/>
    <property type="project" value="InterPro"/>
</dbReference>
<keyword evidence="2" id="KW-1185">Reference proteome</keyword>
<evidence type="ECO:0000313" key="2">
    <source>
        <dbReference type="Proteomes" id="UP000005845"/>
    </source>
</evidence>
<dbReference type="Pfam" id="PF02575">
    <property type="entry name" value="YbaB_DNA_bd"/>
    <property type="match status" value="1"/>
</dbReference>
<dbReference type="eggNOG" id="ENOG5030HW4">
    <property type="taxonomic scope" value="Bacteria"/>
</dbReference>